<accession>A0A918IWL4</accession>
<dbReference type="NCBIfam" id="NF041200">
    <property type="entry name" value="mob_BfmA_Nterm"/>
    <property type="match status" value="1"/>
</dbReference>
<name>A0A918IWL4_9FLAO</name>
<evidence type="ECO:0000313" key="2">
    <source>
        <dbReference type="Proteomes" id="UP000634668"/>
    </source>
</evidence>
<dbReference type="InterPro" id="IPR048012">
    <property type="entry name" value="BfmA-like_N"/>
</dbReference>
<dbReference type="AlphaFoldDB" id="A0A918IWL4"/>
<dbReference type="Proteomes" id="UP000634668">
    <property type="component" value="Unassembled WGS sequence"/>
</dbReference>
<organism evidence="1 2">
    <name type="scientific">Arenibacter certesii</name>
    <dbReference type="NCBI Taxonomy" id="228955"/>
    <lineage>
        <taxon>Bacteria</taxon>
        <taxon>Pseudomonadati</taxon>
        <taxon>Bacteroidota</taxon>
        <taxon>Flavobacteriia</taxon>
        <taxon>Flavobacteriales</taxon>
        <taxon>Flavobacteriaceae</taxon>
        <taxon>Arenibacter</taxon>
    </lineage>
</organism>
<gene>
    <name evidence="1" type="ORF">GCM10007383_21620</name>
</gene>
<reference evidence="1" key="1">
    <citation type="journal article" date="2014" name="Int. J. Syst. Evol. Microbiol.">
        <title>Complete genome sequence of Corynebacterium casei LMG S-19264T (=DSM 44701T), isolated from a smear-ripened cheese.</title>
        <authorList>
            <consortium name="US DOE Joint Genome Institute (JGI-PGF)"/>
            <person name="Walter F."/>
            <person name="Albersmeier A."/>
            <person name="Kalinowski J."/>
            <person name="Ruckert C."/>
        </authorList>
    </citation>
    <scope>NUCLEOTIDE SEQUENCE</scope>
    <source>
        <strain evidence="1">KCTC 12113</strain>
    </source>
</reference>
<comment type="caution">
    <text evidence="1">The sequence shown here is derived from an EMBL/GenBank/DDBJ whole genome shotgun (WGS) entry which is preliminary data.</text>
</comment>
<protein>
    <submittedName>
        <fullName evidence="1">Uncharacterized protein</fullName>
    </submittedName>
</protein>
<reference evidence="1" key="2">
    <citation type="submission" date="2020-09" db="EMBL/GenBank/DDBJ databases">
        <authorList>
            <person name="Sun Q."/>
            <person name="Kim S."/>
        </authorList>
    </citation>
    <scope>NUCLEOTIDE SEQUENCE</scope>
    <source>
        <strain evidence="1">KCTC 12113</strain>
    </source>
</reference>
<sequence length="92" mass="10821">MATILDFFLYNEISPKQILGPTGRTLEQVFKKRISAIIAILRDMEKNQTKPTLAMIHSLFEMEEPTKRPLILEKKEIEEVQPKFHERKNPNQ</sequence>
<evidence type="ECO:0000313" key="1">
    <source>
        <dbReference type="EMBL" id="GGW36351.1"/>
    </source>
</evidence>
<keyword evidence="2" id="KW-1185">Reference proteome</keyword>
<proteinExistence type="predicted"/>
<dbReference type="EMBL" id="BMWP01000013">
    <property type="protein sequence ID" value="GGW36351.1"/>
    <property type="molecule type" value="Genomic_DNA"/>
</dbReference>